<dbReference type="InterPro" id="IPR007844">
    <property type="entry name" value="AsmA"/>
</dbReference>
<reference evidence="3 4" key="1">
    <citation type="submission" date="2023-11" db="EMBL/GenBank/DDBJ databases">
        <title>MicrobeMod: A computational toolkit for identifying prokaryotic methylation and restriction-modification with nanopore sequencing.</title>
        <authorList>
            <person name="Crits-Christoph A."/>
            <person name="Kang S.C."/>
            <person name="Lee H."/>
            <person name="Ostrov N."/>
        </authorList>
    </citation>
    <scope>NUCLEOTIDE SEQUENCE [LARGE SCALE GENOMIC DNA]</scope>
    <source>
        <strain evidence="3 4">ATCC 49870</strain>
    </source>
</reference>
<dbReference type="PANTHER" id="PTHR30441:SF8">
    <property type="entry name" value="DUF748 DOMAIN-CONTAINING PROTEIN"/>
    <property type="match status" value="1"/>
</dbReference>
<keyword evidence="4" id="KW-1185">Reference proteome</keyword>
<dbReference type="EMBL" id="CP140153">
    <property type="protein sequence ID" value="WQH17255.1"/>
    <property type="molecule type" value="Genomic_DNA"/>
</dbReference>
<feature type="domain" description="AsmA" evidence="2">
    <location>
        <begin position="16"/>
        <end position="122"/>
    </location>
</feature>
<evidence type="ECO:0000256" key="1">
    <source>
        <dbReference type="SAM" id="Phobius"/>
    </source>
</evidence>
<dbReference type="PANTHER" id="PTHR30441">
    <property type="entry name" value="DUF748 DOMAIN-CONTAINING PROTEIN"/>
    <property type="match status" value="1"/>
</dbReference>
<dbReference type="Proteomes" id="UP001327459">
    <property type="component" value="Chromosome"/>
</dbReference>
<keyword evidence="1" id="KW-1133">Transmembrane helix</keyword>
<name>A0ABZ0Z1L6_9GAMM</name>
<organism evidence="3 4">
    <name type="scientific">Guyparkeria halophila</name>
    <dbReference type="NCBI Taxonomy" id="47960"/>
    <lineage>
        <taxon>Bacteria</taxon>
        <taxon>Pseudomonadati</taxon>
        <taxon>Pseudomonadota</taxon>
        <taxon>Gammaproteobacteria</taxon>
        <taxon>Chromatiales</taxon>
        <taxon>Thioalkalibacteraceae</taxon>
        <taxon>Guyparkeria</taxon>
    </lineage>
</organism>
<keyword evidence="1" id="KW-0472">Membrane</keyword>
<dbReference type="RefSeq" id="WP_322522227.1">
    <property type="nucleotide sequence ID" value="NZ_CP140153.1"/>
</dbReference>
<gene>
    <name evidence="3" type="ORF">SR882_04960</name>
</gene>
<feature type="domain" description="AsmA" evidence="2">
    <location>
        <begin position="171"/>
        <end position="327"/>
    </location>
</feature>
<evidence type="ECO:0000313" key="3">
    <source>
        <dbReference type="EMBL" id="WQH17255.1"/>
    </source>
</evidence>
<dbReference type="Pfam" id="PF05170">
    <property type="entry name" value="AsmA"/>
    <property type="match status" value="2"/>
</dbReference>
<evidence type="ECO:0000313" key="4">
    <source>
        <dbReference type="Proteomes" id="UP001327459"/>
    </source>
</evidence>
<accession>A0ABZ0Z1L6</accession>
<feature type="transmembrane region" description="Helical" evidence="1">
    <location>
        <begin position="12"/>
        <end position="34"/>
    </location>
</feature>
<keyword evidence="1" id="KW-0812">Transmembrane</keyword>
<sequence length="485" mass="51711">MNAITRHPIRSLVVALAATIMGFVLLAVVAAWLWPADELRERITQLASDRLALPVHVDGDVALRFWPSPTIQATEVRIGPASGDDPISEVAAIRLSMRWWPLVSGHLVPETLQLDAPVARLTPGIFEALAARGPPTGTGRGDQIEPLDLQIRDGEVHWRTPAGDREVSIEGLDLDLNNLKWQPVAGGEHPLAGVSLDLTASAEAVRIDALALSDMTLSGSGEDGMFATDDWQLTFLDSRGNGNATLDFRTAPAETTLDLAFDSLQLAKLPAQWAPAGSVSGRVDLSASLKSNGGLGSLLRHLQGEVKLSGRDLRLRGVDLDAELADYRRTQRFSLVDAGAVIFLGPAGLLATKGSDFVRLLDGAQDKQTRVVHLVSDWTIQEGTARTRDVALSTPHNRVAARASLDLPSRRINQATVAVVDQQGCPVVTQAVHGSFDAPQVEEPNLVKALFGAPIGLLKRGLAAISRGDESCEVFYAGSVAAPSN</sequence>
<proteinExistence type="predicted"/>
<protein>
    <submittedName>
        <fullName evidence="3">AsmA family protein</fullName>
    </submittedName>
</protein>
<dbReference type="InterPro" id="IPR052894">
    <property type="entry name" value="AsmA-related"/>
</dbReference>
<evidence type="ECO:0000259" key="2">
    <source>
        <dbReference type="Pfam" id="PF05170"/>
    </source>
</evidence>